<name>A0ABX7QM40_9GAMM</name>
<reference evidence="2 3" key="1">
    <citation type="submission" date="2021-03" db="EMBL/GenBank/DDBJ databases">
        <title>Novel species identification of genus Shewanella.</title>
        <authorList>
            <person name="Liu G."/>
            <person name="Zhang Q."/>
        </authorList>
    </citation>
    <scope>NUCLEOTIDE SEQUENCE [LARGE SCALE GENOMIC DNA]</scope>
    <source>
        <strain evidence="2 3">FJAT-51800</strain>
    </source>
</reference>
<dbReference type="EMBL" id="CP071503">
    <property type="protein sequence ID" value="QSX32329.1"/>
    <property type="molecule type" value="Genomic_DNA"/>
</dbReference>
<dbReference type="RefSeq" id="WP_207353574.1">
    <property type="nucleotide sequence ID" value="NZ_CP071503.1"/>
</dbReference>
<evidence type="ECO:0008006" key="4">
    <source>
        <dbReference type="Google" id="ProtNLM"/>
    </source>
</evidence>
<keyword evidence="1" id="KW-0732">Signal</keyword>
<evidence type="ECO:0000313" key="2">
    <source>
        <dbReference type="EMBL" id="QSX32329.1"/>
    </source>
</evidence>
<dbReference type="PROSITE" id="PS51257">
    <property type="entry name" value="PROKAR_LIPOPROTEIN"/>
    <property type="match status" value="1"/>
</dbReference>
<sequence>MKKSLLAIVLLLSGCAATTTNPTYTNTLDVIGAAAATPTGVAGNYTFLVKAVGHDAHRFYLNTETDYRDQRCISIVMSVPVLKQLGINDSPSVERYFLNKRIKVSGIAKRTQIDFTRDGRPTGKYYYQTHIVIERAEQISAEDAT</sequence>
<proteinExistence type="predicted"/>
<evidence type="ECO:0000256" key="1">
    <source>
        <dbReference type="SAM" id="SignalP"/>
    </source>
</evidence>
<dbReference type="Proteomes" id="UP000662770">
    <property type="component" value="Chromosome"/>
</dbReference>
<feature type="signal peptide" evidence="1">
    <location>
        <begin position="1"/>
        <end position="18"/>
    </location>
</feature>
<evidence type="ECO:0000313" key="3">
    <source>
        <dbReference type="Proteomes" id="UP000662770"/>
    </source>
</evidence>
<feature type="chain" id="PRO_5046130468" description="Lipoprotein" evidence="1">
    <location>
        <begin position="19"/>
        <end position="145"/>
    </location>
</feature>
<keyword evidence="3" id="KW-1185">Reference proteome</keyword>
<protein>
    <recommendedName>
        <fullName evidence="4">Lipoprotein</fullName>
    </recommendedName>
</protein>
<organism evidence="2 3">
    <name type="scientific">Shewanella avicenniae</name>
    <dbReference type="NCBI Taxonomy" id="2814294"/>
    <lineage>
        <taxon>Bacteria</taxon>
        <taxon>Pseudomonadati</taxon>
        <taxon>Pseudomonadota</taxon>
        <taxon>Gammaproteobacteria</taxon>
        <taxon>Alteromonadales</taxon>
        <taxon>Shewanellaceae</taxon>
        <taxon>Shewanella</taxon>
    </lineage>
</organism>
<accession>A0ABX7QM40</accession>
<gene>
    <name evidence="2" type="ORF">JYB87_11150</name>
</gene>